<feature type="active site" evidence="2 3">
    <location>
        <position position="559"/>
    </location>
</feature>
<evidence type="ECO:0000259" key="5">
    <source>
        <dbReference type="PROSITE" id="PS50203"/>
    </source>
</evidence>
<dbReference type="PROSITE" id="PS00139">
    <property type="entry name" value="THIOL_PROTEASE_CYS"/>
    <property type="match status" value="1"/>
</dbReference>
<feature type="active site" evidence="2 3">
    <location>
        <position position="354"/>
    </location>
</feature>
<dbReference type="InterPro" id="IPR001300">
    <property type="entry name" value="Peptidase_C2_calpain_cat"/>
</dbReference>
<dbReference type="InterPro" id="IPR038765">
    <property type="entry name" value="Papain-like_cys_pep_sf"/>
</dbReference>
<sequence>MSYPPTEADVVSNDSLFSDSFAFDAAEKPIAAADDPGRVDAEAYEHDDRGLGDDDDVAAAAAATAEEEEAAAPPPPAANAFMKPRKTATQPPLDWVPVNLSVPEDDAEDEFDIGTALKPVYAKDTRVAANAANAAAAPTPMHFLHGEPDMAGEVTNCFEDPGLLYRIVDRPNKTWAFYNDSRAFEVHVVCTFGKHSKITALDNTTLTRDDVSGEYVAEVMVYPGETEPFIKGFVNGFSSKLRALPLSPSYFATRSEAQQSQVVQAEIDAIRALAGDETDAERILQICLDNDLPFVDLSFPPTQASIEAGAARPFKQLPWGRPRMYVKPEMIDQIRLFRDGISPGDVEQGELGDCWLMCALATHAECPAAVMQMFRHPKGAAVARRERAIGAYRVSFNKNGLWRSILVDDYVPVVAGAPSFAHSSDLCELWPSILEKAFAKMHGSYAMIQSGDPMHALTDMSGFPAMRIDELFAEATVNGGRDLAPTMAAWQRAGHQSILTTPGKAPAISADAAKTVDFSDQPEMETALAGTGFLPGHAYSVIDVKVFNKGQVRLLCLRNPWVHGEGWTQSWAWDSQEWAQHREIANACNYSKNKNDKSIVWMSFEDALKYFIGGGVLFRAAAVATHDTRVPITFSDCKPGVVFQIAVTAPTTVTFILSNMDHRGMHLDEVGAAETDPNNMDYPPVMLSLAAPVPRESDVYHVVQNSSADMTQPSDSAWLFLQAREIAMTCHLEPTTAASGPYLLIPRLMEGDEPASEEMREMVHPIHYFNDYAHLCPTAAPSASEVAATIGIQMEEAMTSNVIVTMCRIGGGNAVFENFPKFPTDDVETHEEELYYQTKASTAGYAQEKAGTSIH</sequence>
<dbReference type="PRINTS" id="PR00704">
    <property type="entry name" value="CALPAIN"/>
</dbReference>
<dbReference type="Gene3D" id="3.90.70.10">
    <property type="entry name" value="Cysteine proteinases"/>
    <property type="match status" value="1"/>
</dbReference>
<dbReference type="SMART" id="SM00230">
    <property type="entry name" value="CysPc"/>
    <property type="match status" value="1"/>
</dbReference>
<evidence type="ECO:0000256" key="3">
    <source>
        <dbReference type="PROSITE-ProRule" id="PRU00239"/>
    </source>
</evidence>
<evidence type="ECO:0000256" key="4">
    <source>
        <dbReference type="SAM" id="MobiDB-lite"/>
    </source>
</evidence>
<keyword evidence="3" id="KW-0788">Thiol protease</keyword>
<accession>A0AAW0F932</accession>
<feature type="active site" evidence="2 3">
    <location>
        <position position="537"/>
    </location>
</feature>
<dbReference type="GO" id="GO:0006508">
    <property type="term" value="P:proteolysis"/>
    <property type="evidence" value="ECO:0007669"/>
    <property type="project" value="UniProtKB-KW"/>
</dbReference>
<keyword evidence="3" id="KW-0378">Hydrolase</keyword>
<protein>
    <submittedName>
        <fullName evidence="6">Cysteine peptidase, Clan CA, family C2</fullName>
    </submittedName>
</protein>
<dbReference type="Proteomes" id="UP001430356">
    <property type="component" value="Unassembled WGS sequence"/>
</dbReference>
<dbReference type="InterPro" id="IPR015232">
    <property type="entry name" value="DUF1935"/>
</dbReference>
<proteinExistence type="inferred from homology"/>
<name>A0AAW0F932_9TRYP</name>
<dbReference type="EMBL" id="JAECZO010000024">
    <property type="protein sequence ID" value="KAK7202054.1"/>
    <property type="molecule type" value="Genomic_DNA"/>
</dbReference>
<feature type="region of interest" description="Disordered" evidence="4">
    <location>
        <begin position="28"/>
        <end position="82"/>
    </location>
</feature>
<dbReference type="PROSITE" id="PS50203">
    <property type="entry name" value="CALPAIN_CAT"/>
    <property type="match status" value="1"/>
</dbReference>
<comment type="similarity">
    <text evidence="1">Belongs to the peptidase C2 family.</text>
</comment>
<dbReference type="InterPro" id="IPR013780">
    <property type="entry name" value="Glyco_hydro_b"/>
</dbReference>
<dbReference type="Pfam" id="PF09149">
    <property type="entry name" value="DUF1935"/>
    <property type="match status" value="1"/>
</dbReference>
<dbReference type="Pfam" id="PF00648">
    <property type="entry name" value="Peptidase_C2"/>
    <property type="match status" value="1"/>
</dbReference>
<feature type="domain" description="Calpain catalytic" evidence="5">
    <location>
        <begin position="293"/>
        <end position="611"/>
    </location>
</feature>
<keyword evidence="7" id="KW-1185">Reference proteome</keyword>
<dbReference type="SUPFAM" id="SSF101601">
    <property type="entry name" value="Smp-1-like"/>
    <property type="match status" value="1"/>
</dbReference>
<evidence type="ECO:0000256" key="2">
    <source>
        <dbReference type="PIRSR" id="PIRSR622684-1"/>
    </source>
</evidence>
<keyword evidence="3" id="KW-0645">Protease</keyword>
<evidence type="ECO:0000313" key="6">
    <source>
        <dbReference type="EMBL" id="KAK7202054.1"/>
    </source>
</evidence>
<comment type="caution">
    <text evidence="6">The sequence shown here is derived from an EMBL/GenBank/DDBJ whole genome shotgun (WGS) entry which is preliminary data.</text>
</comment>
<feature type="compositionally biased region" description="Basic and acidic residues" evidence="4">
    <location>
        <begin position="35"/>
        <end position="52"/>
    </location>
</feature>
<dbReference type="InterPro" id="IPR000169">
    <property type="entry name" value="Pept_cys_AS"/>
</dbReference>
<evidence type="ECO:0000256" key="1">
    <source>
        <dbReference type="ARBA" id="ARBA00007623"/>
    </source>
</evidence>
<dbReference type="CDD" id="cd00044">
    <property type="entry name" value="CysPc"/>
    <property type="match status" value="1"/>
</dbReference>
<dbReference type="InterPro" id="IPR022684">
    <property type="entry name" value="Calpain_cysteine_protease"/>
</dbReference>
<dbReference type="PANTHER" id="PTHR10183:SF423">
    <property type="entry name" value="LEUCINE-RICH REPEAT PROTEIN (LRRP)"/>
    <property type="match status" value="1"/>
</dbReference>
<evidence type="ECO:0000313" key="7">
    <source>
        <dbReference type="Proteomes" id="UP001430356"/>
    </source>
</evidence>
<organism evidence="6 7">
    <name type="scientific">Novymonas esmeraldas</name>
    <dbReference type="NCBI Taxonomy" id="1808958"/>
    <lineage>
        <taxon>Eukaryota</taxon>
        <taxon>Discoba</taxon>
        <taxon>Euglenozoa</taxon>
        <taxon>Kinetoplastea</taxon>
        <taxon>Metakinetoplastina</taxon>
        <taxon>Trypanosomatida</taxon>
        <taxon>Trypanosomatidae</taxon>
        <taxon>Novymonas</taxon>
    </lineage>
</organism>
<dbReference type="InterPro" id="IPR036310">
    <property type="entry name" value="Smp-1-like_sf"/>
</dbReference>
<gene>
    <name evidence="6" type="ORF">NESM_000274000</name>
</gene>
<dbReference type="GO" id="GO:0004198">
    <property type="term" value="F:calcium-dependent cysteine-type endopeptidase activity"/>
    <property type="evidence" value="ECO:0007669"/>
    <property type="project" value="InterPro"/>
</dbReference>
<dbReference type="AlphaFoldDB" id="A0AAW0F932"/>
<dbReference type="SUPFAM" id="SSF54001">
    <property type="entry name" value="Cysteine proteinases"/>
    <property type="match status" value="1"/>
</dbReference>
<reference evidence="6 7" key="1">
    <citation type="journal article" date="2021" name="MBio">
        <title>A New Model Trypanosomatid, Novymonas esmeraldas: Genomic Perception of Its 'Candidatus Pandoraea novymonadis' Endosymbiont.</title>
        <authorList>
            <person name="Zakharova A."/>
            <person name="Saura A."/>
            <person name="Butenko A."/>
            <person name="Podesvova L."/>
            <person name="Warmusova S."/>
            <person name="Kostygov A.Y."/>
            <person name="Nenarokova A."/>
            <person name="Lukes J."/>
            <person name="Opperdoes F.R."/>
            <person name="Yurchenko V."/>
        </authorList>
    </citation>
    <scope>NUCLEOTIDE SEQUENCE [LARGE SCALE GENOMIC DNA]</scope>
    <source>
        <strain evidence="6 7">E262AT.01</strain>
    </source>
</reference>
<dbReference type="Gene3D" id="2.60.40.1180">
    <property type="entry name" value="Golgi alpha-mannosidase II"/>
    <property type="match status" value="1"/>
</dbReference>
<dbReference type="PANTHER" id="PTHR10183">
    <property type="entry name" value="CALPAIN"/>
    <property type="match status" value="1"/>
</dbReference>